<evidence type="ECO:0000256" key="6">
    <source>
        <dbReference type="RuleBase" id="RU003331"/>
    </source>
</evidence>
<gene>
    <name evidence="7" type="ORF">COU10_00755</name>
</gene>
<dbReference type="InterPro" id="IPR000850">
    <property type="entry name" value="Adenylat/UMP-CMP_kin"/>
</dbReference>
<proteinExistence type="inferred from homology"/>
<dbReference type="PRINTS" id="PR00094">
    <property type="entry name" value="ADENYLTKNASE"/>
</dbReference>
<keyword evidence="2" id="KW-0545">Nucleotide biosynthesis</keyword>
<evidence type="ECO:0000256" key="4">
    <source>
        <dbReference type="ARBA" id="ARBA00022777"/>
    </source>
</evidence>
<evidence type="ECO:0000313" key="8">
    <source>
        <dbReference type="Proteomes" id="UP000230903"/>
    </source>
</evidence>
<dbReference type="Gene3D" id="3.40.50.300">
    <property type="entry name" value="P-loop containing nucleotide triphosphate hydrolases"/>
    <property type="match status" value="1"/>
</dbReference>
<keyword evidence="1 5" id="KW-0808">Transferase</keyword>
<evidence type="ECO:0000313" key="7">
    <source>
        <dbReference type="EMBL" id="PIR88141.1"/>
    </source>
</evidence>
<dbReference type="Pfam" id="PF00406">
    <property type="entry name" value="ADK"/>
    <property type="match status" value="1"/>
</dbReference>
<comment type="catalytic activity">
    <reaction evidence="6">
        <text>AMP + ATP = 2 ADP</text>
        <dbReference type="Rhea" id="RHEA:12973"/>
        <dbReference type="ChEBI" id="CHEBI:30616"/>
        <dbReference type="ChEBI" id="CHEBI:456215"/>
        <dbReference type="ChEBI" id="CHEBI:456216"/>
        <dbReference type="EC" id="2.7.4.3"/>
    </reaction>
</comment>
<evidence type="ECO:0000256" key="3">
    <source>
        <dbReference type="ARBA" id="ARBA00022741"/>
    </source>
</evidence>
<keyword evidence="3 6" id="KW-0547">Nucleotide-binding</keyword>
<dbReference type="SUPFAM" id="SSF52540">
    <property type="entry name" value="P-loop containing nucleoside triphosphate hydrolases"/>
    <property type="match status" value="1"/>
</dbReference>
<comment type="subcellular location">
    <subcellularLocation>
        <location evidence="6">Cytoplasm</location>
    </subcellularLocation>
</comment>
<dbReference type="EMBL" id="PFBC01000013">
    <property type="protein sequence ID" value="PIR88141.1"/>
    <property type="molecule type" value="Genomic_DNA"/>
</dbReference>
<dbReference type="GO" id="GO:0004017">
    <property type="term" value="F:AMP kinase activity"/>
    <property type="evidence" value="ECO:0007669"/>
    <property type="project" value="UniProtKB-EC"/>
</dbReference>
<dbReference type="Proteomes" id="UP000230903">
    <property type="component" value="Unassembled WGS sequence"/>
</dbReference>
<reference evidence="8" key="1">
    <citation type="submission" date="2017-09" db="EMBL/GenBank/DDBJ databases">
        <title>Depth-based differentiation of microbial function through sediment-hosted aquifers and enrichment of novel symbionts in the deep terrestrial subsurface.</title>
        <authorList>
            <person name="Probst A.J."/>
            <person name="Ladd B."/>
            <person name="Jarett J.K."/>
            <person name="Geller-Mcgrath D.E."/>
            <person name="Sieber C.M.K."/>
            <person name="Emerson J.B."/>
            <person name="Anantharaman K."/>
            <person name="Thomas B.C."/>
            <person name="Malmstrom R."/>
            <person name="Stieglmeier M."/>
            <person name="Klingl A."/>
            <person name="Woyke T."/>
            <person name="Ryan C.M."/>
            <person name="Banfield J.F."/>
        </authorList>
    </citation>
    <scope>NUCLEOTIDE SEQUENCE [LARGE SCALE GENOMIC DNA]</scope>
</reference>
<comment type="similarity">
    <text evidence="5">Belongs to the adenylate kinase family.</text>
</comment>
<accession>A0A2H0UP36</accession>
<evidence type="ECO:0000256" key="5">
    <source>
        <dbReference type="RuleBase" id="RU003330"/>
    </source>
</evidence>
<keyword evidence="4 5" id="KW-0418">Kinase</keyword>
<evidence type="ECO:0000256" key="1">
    <source>
        <dbReference type="ARBA" id="ARBA00022679"/>
    </source>
</evidence>
<dbReference type="GO" id="GO:0005524">
    <property type="term" value="F:ATP binding"/>
    <property type="evidence" value="ECO:0007669"/>
    <property type="project" value="UniProtKB-KW"/>
</dbReference>
<dbReference type="InterPro" id="IPR027417">
    <property type="entry name" value="P-loop_NTPase"/>
</dbReference>
<protein>
    <recommendedName>
        <fullName evidence="6">Adenylate kinase</fullName>
        <ecNumber evidence="6">2.7.4.3</ecNumber>
    </recommendedName>
</protein>
<organism evidence="7 8">
    <name type="scientific">Candidatus Harrisonbacteria bacterium CG10_big_fil_rev_8_21_14_0_10_45_28</name>
    <dbReference type="NCBI Taxonomy" id="1974586"/>
    <lineage>
        <taxon>Bacteria</taxon>
        <taxon>Candidatus Harrisoniibacteriota</taxon>
    </lineage>
</organism>
<name>A0A2H0UP36_9BACT</name>
<keyword evidence="6" id="KW-0067">ATP-binding</keyword>
<comment type="caution">
    <text evidence="7">The sequence shown here is derived from an EMBL/GenBank/DDBJ whole genome shotgun (WGS) entry which is preliminary data.</text>
</comment>
<dbReference type="PANTHER" id="PTHR23359">
    <property type="entry name" value="NUCLEOTIDE KINASE"/>
    <property type="match status" value="1"/>
</dbReference>
<sequence>MKKIAVILFGPPGAGKGTQANLVAEKHALIHFDSGKTLRSILNDPTNQNNKTIQKERALNEAGVLNSPDWVLKIFKQEASKIAKAGKGIVYSGSPRTMYEAFGDAKSVGLVAHLQSLYKKGNLYFFFLKVSPEEGAKRNKKRRVCEICGTGVLAASNITTCPICAGNMKVRIDDNPEITKKRIQEYNTRTMPILSKIRKTGIKVLVVNGEQPPFKVFADIARKLS</sequence>
<evidence type="ECO:0000256" key="2">
    <source>
        <dbReference type="ARBA" id="ARBA00022727"/>
    </source>
</evidence>
<dbReference type="GO" id="GO:0005737">
    <property type="term" value="C:cytoplasm"/>
    <property type="evidence" value="ECO:0007669"/>
    <property type="project" value="UniProtKB-SubCell"/>
</dbReference>
<comment type="subunit">
    <text evidence="6">Monomer.</text>
</comment>
<dbReference type="EC" id="2.7.4.3" evidence="6"/>
<dbReference type="CDD" id="cd01428">
    <property type="entry name" value="ADK"/>
    <property type="match status" value="1"/>
</dbReference>
<dbReference type="AlphaFoldDB" id="A0A2H0UP36"/>